<gene>
    <name evidence="4" type="primary">LOC108617997</name>
</gene>
<evidence type="ECO:0000256" key="2">
    <source>
        <dbReference type="SAM" id="SignalP"/>
    </source>
</evidence>
<accession>A0ABM1PQA3</accession>
<evidence type="ECO:0000313" key="3">
    <source>
        <dbReference type="Proteomes" id="UP000694904"/>
    </source>
</evidence>
<feature type="compositionally biased region" description="Low complexity" evidence="1">
    <location>
        <begin position="185"/>
        <end position="205"/>
    </location>
</feature>
<organism evidence="3 4">
    <name type="scientific">Drosophila arizonae</name>
    <name type="common">Fruit fly</name>
    <dbReference type="NCBI Taxonomy" id="7263"/>
    <lineage>
        <taxon>Eukaryota</taxon>
        <taxon>Metazoa</taxon>
        <taxon>Ecdysozoa</taxon>
        <taxon>Arthropoda</taxon>
        <taxon>Hexapoda</taxon>
        <taxon>Insecta</taxon>
        <taxon>Pterygota</taxon>
        <taxon>Neoptera</taxon>
        <taxon>Endopterygota</taxon>
        <taxon>Diptera</taxon>
        <taxon>Brachycera</taxon>
        <taxon>Muscomorpha</taxon>
        <taxon>Ephydroidea</taxon>
        <taxon>Drosophilidae</taxon>
        <taxon>Drosophila</taxon>
    </lineage>
</organism>
<feature type="compositionally biased region" description="Low complexity" evidence="1">
    <location>
        <begin position="317"/>
        <end position="374"/>
    </location>
</feature>
<reference evidence="3" key="1">
    <citation type="journal article" date="1997" name="Nucleic Acids Res.">
        <title>tRNAscan-SE: a program for improved detection of transfer RNA genes in genomic sequence.</title>
        <authorList>
            <person name="Lowe T.M."/>
            <person name="Eddy S.R."/>
        </authorList>
    </citation>
    <scope>NUCLEOTIDE SEQUENCE [LARGE SCALE GENOMIC DNA]</scope>
</reference>
<feature type="region of interest" description="Disordered" evidence="1">
    <location>
        <begin position="217"/>
        <end position="302"/>
    </location>
</feature>
<feature type="signal peptide" evidence="2">
    <location>
        <begin position="1"/>
        <end position="20"/>
    </location>
</feature>
<reference evidence="3" key="2">
    <citation type="journal article" date="2016" name="G3 (Bethesda)">
        <title>Genome Evolution in Three Species of Cactophilic Drosophila.</title>
        <authorList>
            <person name="Sanchez-Flores A."/>
            <person name="Penazola F."/>
            <person name="Carpinteyro-Ponce J."/>
            <person name="Nazario-Yepiz N."/>
            <person name="Abreu-Goodger C."/>
            <person name="Machado C.A."/>
            <person name="Markow T.A."/>
        </authorList>
    </citation>
    <scope>NUCLEOTIDE SEQUENCE [LARGE SCALE GENOMIC DNA]</scope>
</reference>
<feature type="chain" id="PRO_5045114219" evidence="2">
    <location>
        <begin position="21"/>
        <end position="535"/>
    </location>
</feature>
<reference evidence="4" key="3">
    <citation type="submission" date="2025-08" db="UniProtKB">
        <authorList>
            <consortium name="RefSeq"/>
        </authorList>
    </citation>
    <scope>IDENTIFICATION</scope>
    <source>
        <tissue evidence="4">Whole organism</tissue>
    </source>
</reference>
<dbReference type="Proteomes" id="UP000694904">
    <property type="component" value="Chromosome X"/>
</dbReference>
<protein>
    <submittedName>
        <fullName evidence="4">Cell wall protein DAN4-like</fullName>
    </submittedName>
</protein>
<feature type="region of interest" description="Disordered" evidence="1">
    <location>
        <begin position="169"/>
        <end position="205"/>
    </location>
</feature>
<proteinExistence type="predicted"/>
<keyword evidence="3" id="KW-1185">Reference proteome</keyword>
<name>A0ABM1PQA3_DROAR</name>
<feature type="region of interest" description="Disordered" evidence="1">
    <location>
        <begin position="316"/>
        <end position="374"/>
    </location>
</feature>
<keyword evidence="2" id="KW-0732">Signal</keyword>
<evidence type="ECO:0000313" key="4">
    <source>
        <dbReference type="RefSeq" id="XP_017869389.1"/>
    </source>
</evidence>
<dbReference type="RefSeq" id="XP_017869389.1">
    <property type="nucleotide sequence ID" value="XM_018013900.1"/>
</dbReference>
<dbReference type="GeneID" id="108617997"/>
<evidence type="ECO:0000256" key="1">
    <source>
        <dbReference type="SAM" id="MobiDB-lite"/>
    </source>
</evidence>
<sequence length="535" mass="57073">MWSQLATIALALCSLGLVAAQRCVDQVHHEQPALSGRVDYAACGRSVCATDGYCYRLFHNICYLNAYNVRLLFAGQRALVQADIRHCLPEPRWLDYNTPYDPRLLASPYVNANKGHAGAYETPYLYESVDTEPSYSRSYDPYLYYKAQDTYSPTNGFYYRNMREYLTQRKPKPSTSYRKPKAKCSTTASPITASTTTVSTTPIPTTTASTTALSTLASSTTTASTTTPSTTSTSTTTVSTTTASTTTPSPTTTTTTSTTSTTPESSSTDSTTTASTTTPSTTTVPTTTASTTPSTTITSTPSTTITVNLLGSAANVAQSPTPSTTNSPTISSTTQSTTTTTATSPQTTSPSSSSVTAASTSSTPPATTASTAAPTTASIDLDDNTLVSLVFTMPNGRVFRLSMASQITNPTTGNKTCAEETQLELRYRGLSEPLKFTGCLYNNSTRNGTNYGPTTTIRPTPKPYYSPSRLVDYRPVGYLYSITYGSAYEAPYGSGAVPQYRADPGPRYSYGPRHGNTRLKVHASASASADVPYYD</sequence>